<comment type="caution">
    <text evidence="1">The sequence shown here is derived from an EMBL/GenBank/DDBJ whole genome shotgun (WGS) entry which is preliminary data.</text>
</comment>
<sequence>MKVLKALEILKKEQPVIVSGRTFEVHNLVHVILDSAEDVYWIRNGEGRLLSVDPQSEEVILFEELEEELEAYDETLEFRGTDYEFTYEEGGKVLDEDEEEVDHVDFKEYEADGEIIRIAEFEVSGEIITLRGSRITEDDLQEV</sequence>
<dbReference type="AlphaFoldDB" id="A0A2M8EP11"/>
<name>A0A2M8EP11_9BACT</name>
<evidence type="ECO:0000313" key="1">
    <source>
        <dbReference type="EMBL" id="PJC24470.1"/>
    </source>
</evidence>
<organism evidence="1 2">
    <name type="scientific">Candidatus Uhrbacteria bacterium CG_4_9_14_0_2_um_filter_41_50</name>
    <dbReference type="NCBI Taxonomy" id="1975031"/>
    <lineage>
        <taxon>Bacteria</taxon>
        <taxon>Candidatus Uhriibacteriota</taxon>
    </lineage>
</organism>
<evidence type="ECO:0000313" key="2">
    <source>
        <dbReference type="Proteomes" id="UP000230251"/>
    </source>
</evidence>
<reference evidence="2" key="1">
    <citation type="submission" date="2017-09" db="EMBL/GenBank/DDBJ databases">
        <title>Depth-based differentiation of microbial function through sediment-hosted aquifers and enrichment of novel symbionts in the deep terrestrial subsurface.</title>
        <authorList>
            <person name="Probst A.J."/>
            <person name="Ladd B."/>
            <person name="Jarett J.K."/>
            <person name="Geller-Mcgrath D.E."/>
            <person name="Sieber C.M.K."/>
            <person name="Emerson J.B."/>
            <person name="Anantharaman K."/>
            <person name="Thomas B.C."/>
            <person name="Malmstrom R."/>
            <person name="Stieglmeier M."/>
            <person name="Klingl A."/>
            <person name="Woyke T."/>
            <person name="Ryan C.M."/>
            <person name="Banfield J.F."/>
        </authorList>
    </citation>
    <scope>NUCLEOTIDE SEQUENCE [LARGE SCALE GENOMIC DNA]</scope>
</reference>
<proteinExistence type="predicted"/>
<accession>A0A2M8EP11</accession>
<evidence type="ECO:0008006" key="3">
    <source>
        <dbReference type="Google" id="ProtNLM"/>
    </source>
</evidence>
<protein>
    <recommendedName>
        <fullName evidence="3">DUF4178 domain-containing protein</fullName>
    </recommendedName>
</protein>
<gene>
    <name evidence="1" type="ORF">CO057_02645</name>
</gene>
<dbReference type="Proteomes" id="UP000230251">
    <property type="component" value="Unassembled WGS sequence"/>
</dbReference>
<dbReference type="EMBL" id="PFSI01000037">
    <property type="protein sequence ID" value="PJC24470.1"/>
    <property type="molecule type" value="Genomic_DNA"/>
</dbReference>